<comment type="similarity">
    <text evidence="1 6">Belongs to the peptidase A1 family.</text>
</comment>
<feature type="active site" evidence="5">
    <location>
        <position position="300"/>
    </location>
</feature>
<dbReference type="PANTHER" id="PTHR47966">
    <property type="entry name" value="BETA-SITE APP-CLEAVING ENZYME, ISOFORM A-RELATED"/>
    <property type="match status" value="1"/>
</dbReference>
<dbReference type="Gene3D" id="2.40.70.10">
    <property type="entry name" value="Acid Proteases"/>
    <property type="match status" value="2"/>
</dbReference>
<keyword evidence="4 6" id="KW-0378">Hydrolase</keyword>
<dbReference type="InterPro" id="IPR021109">
    <property type="entry name" value="Peptidase_aspartic_dom_sf"/>
</dbReference>
<dbReference type="PROSITE" id="PS51767">
    <property type="entry name" value="PEPTIDASE_A1"/>
    <property type="match status" value="1"/>
</dbReference>
<dbReference type="CDD" id="cd05471">
    <property type="entry name" value="pepsin_like"/>
    <property type="match status" value="1"/>
</dbReference>
<proteinExistence type="inferred from homology"/>
<feature type="active site" evidence="5">
    <location>
        <position position="125"/>
    </location>
</feature>
<dbReference type="InterPro" id="IPR034164">
    <property type="entry name" value="Pepsin-like_dom"/>
</dbReference>
<dbReference type="PANTHER" id="PTHR47966:SF51">
    <property type="entry name" value="BETA-SITE APP-CLEAVING ENZYME, ISOFORM A-RELATED"/>
    <property type="match status" value="1"/>
</dbReference>
<sequence>MIAGTFDPSYVKEELSKLVFKYQNAPKFLKDLIMHAPYNASLAGQQAGMNTTSTHEAHSPNLVADISWEQDATEVTLEIPPILASSGQAKMPLTDMMSGPTNLDTLYYGPLRFGTPPQELTVDVDTGSADLWVPSGCAACSNKQFNKQSSSTYSESGSTFDGSGGVSAVLSTDVVTLQGLSIHNQSFGTVTRESDDFNSYPNSGLLGMAFGSIAASGKPTFFENLINEKQLAAPIFSVHLERGEENGSEICFGCVNDDKMIGKVHWIPVVSKTYWSVALERVSATPTAVIDSPGVVAAIDTGTTLIYLPRNIATELYGLIPASKPAPQYGPGFFTVPCNGQFNISFSFGGGTFVVDNRDFNLGLVDDDGT</sequence>
<dbReference type="GO" id="GO:0006508">
    <property type="term" value="P:proteolysis"/>
    <property type="evidence" value="ECO:0007669"/>
    <property type="project" value="UniProtKB-KW"/>
</dbReference>
<dbReference type="SUPFAM" id="SSF50630">
    <property type="entry name" value="Acid proteases"/>
    <property type="match status" value="1"/>
</dbReference>
<evidence type="ECO:0000259" key="7">
    <source>
        <dbReference type="PROSITE" id="PS51767"/>
    </source>
</evidence>
<dbReference type="PROSITE" id="PS00141">
    <property type="entry name" value="ASP_PROTEASE"/>
    <property type="match status" value="1"/>
</dbReference>
<dbReference type="FunFam" id="2.40.70.10:FF:000115">
    <property type="entry name" value="Lysosomal aspartic protease"/>
    <property type="match status" value="1"/>
</dbReference>
<protein>
    <recommendedName>
        <fullName evidence="7">Peptidase A1 domain-containing protein</fullName>
    </recommendedName>
</protein>
<dbReference type="PRINTS" id="PR00792">
    <property type="entry name" value="PEPSIN"/>
</dbReference>
<dbReference type="EMBL" id="JAFIQS010000002">
    <property type="protein sequence ID" value="KAG5172730.1"/>
    <property type="molecule type" value="Genomic_DNA"/>
</dbReference>
<dbReference type="GO" id="GO:0004190">
    <property type="term" value="F:aspartic-type endopeptidase activity"/>
    <property type="evidence" value="ECO:0007669"/>
    <property type="project" value="UniProtKB-KW"/>
</dbReference>
<evidence type="ECO:0000256" key="5">
    <source>
        <dbReference type="PIRSR" id="PIRSR601461-1"/>
    </source>
</evidence>
<keyword evidence="3 6" id="KW-0064">Aspartyl protease</keyword>
<evidence type="ECO:0000256" key="1">
    <source>
        <dbReference type="ARBA" id="ARBA00007447"/>
    </source>
</evidence>
<name>A0A8H8CPC5_PSICU</name>
<evidence type="ECO:0000256" key="6">
    <source>
        <dbReference type="RuleBase" id="RU000454"/>
    </source>
</evidence>
<evidence type="ECO:0000256" key="3">
    <source>
        <dbReference type="ARBA" id="ARBA00022750"/>
    </source>
</evidence>
<dbReference type="InterPro" id="IPR001969">
    <property type="entry name" value="Aspartic_peptidase_AS"/>
</dbReference>
<evidence type="ECO:0000256" key="2">
    <source>
        <dbReference type="ARBA" id="ARBA00022670"/>
    </source>
</evidence>
<dbReference type="InterPro" id="IPR001461">
    <property type="entry name" value="Aspartic_peptidase_A1"/>
</dbReference>
<dbReference type="InterPro" id="IPR033121">
    <property type="entry name" value="PEPTIDASE_A1"/>
</dbReference>
<dbReference type="AlphaFoldDB" id="A0A8H8CPC5"/>
<feature type="domain" description="Peptidase A1" evidence="7">
    <location>
        <begin position="107"/>
        <end position="370"/>
    </location>
</feature>
<accession>A0A8H8CPC5</accession>
<reference evidence="8" key="1">
    <citation type="submission" date="2021-02" db="EMBL/GenBank/DDBJ databases">
        <title>Psilocybe cubensis genome.</title>
        <authorList>
            <person name="Mckernan K.J."/>
            <person name="Crawford S."/>
            <person name="Trippe A."/>
            <person name="Kane L.T."/>
            <person name="Mclaughlin S."/>
        </authorList>
    </citation>
    <scope>NUCLEOTIDE SEQUENCE [LARGE SCALE GENOMIC DNA]</scope>
    <source>
        <strain evidence="8">MGC-MH-2018</strain>
    </source>
</reference>
<gene>
    <name evidence="8" type="ORF">JR316_002233</name>
</gene>
<comment type="caution">
    <text evidence="8">The sequence shown here is derived from an EMBL/GenBank/DDBJ whole genome shotgun (WGS) entry which is preliminary data.</text>
</comment>
<dbReference type="Pfam" id="PF00026">
    <property type="entry name" value="Asp"/>
    <property type="match status" value="1"/>
</dbReference>
<keyword evidence="2 6" id="KW-0645">Protease</keyword>
<evidence type="ECO:0000256" key="4">
    <source>
        <dbReference type="ARBA" id="ARBA00022801"/>
    </source>
</evidence>
<evidence type="ECO:0000313" key="8">
    <source>
        <dbReference type="EMBL" id="KAG5172730.1"/>
    </source>
</evidence>
<organism evidence="8">
    <name type="scientific">Psilocybe cubensis</name>
    <name type="common">Psychedelic mushroom</name>
    <name type="synonym">Stropharia cubensis</name>
    <dbReference type="NCBI Taxonomy" id="181762"/>
    <lineage>
        <taxon>Eukaryota</taxon>
        <taxon>Fungi</taxon>
        <taxon>Dikarya</taxon>
        <taxon>Basidiomycota</taxon>
        <taxon>Agaricomycotina</taxon>
        <taxon>Agaricomycetes</taxon>
        <taxon>Agaricomycetidae</taxon>
        <taxon>Agaricales</taxon>
        <taxon>Agaricineae</taxon>
        <taxon>Strophariaceae</taxon>
        <taxon>Psilocybe</taxon>
    </lineage>
</organism>